<name>A0ABS2HE82_9VIBR</name>
<comment type="caution">
    <text evidence="4">The sequence shown here is derived from an EMBL/GenBank/DDBJ whole genome shotgun (WGS) entry which is preliminary data.</text>
</comment>
<dbReference type="EMBL" id="JAFEUM010000001">
    <property type="protein sequence ID" value="MBM7035396.1"/>
    <property type="molecule type" value="Genomic_DNA"/>
</dbReference>
<protein>
    <submittedName>
        <fullName evidence="4">Outer membrane beta-barrel protein</fullName>
    </submittedName>
</protein>
<evidence type="ECO:0000313" key="4">
    <source>
        <dbReference type="EMBL" id="MBM7035396.1"/>
    </source>
</evidence>
<reference evidence="4 5" key="1">
    <citation type="submission" date="2021-02" db="EMBL/GenBank/DDBJ databases">
        <authorList>
            <person name="Park J.-S."/>
        </authorList>
    </citation>
    <scope>NUCLEOTIDE SEQUENCE [LARGE SCALE GENOMIC DNA]</scope>
    <source>
        <strain evidence="4 5">188UL20-2</strain>
    </source>
</reference>
<evidence type="ECO:0000256" key="2">
    <source>
        <dbReference type="SAM" id="SignalP"/>
    </source>
</evidence>
<feature type="signal peptide" evidence="2">
    <location>
        <begin position="1"/>
        <end position="27"/>
    </location>
</feature>
<accession>A0ABS2HE82</accession>
<dbReference type="InterPro" id="IPR011250">
    <property type="entry name" value="OMP/PagP_B-barrel"/>
</dbReference>
<sequence>MHLDADNKVKLSRLSGVLVMLSMPAHAVFNGGINANLTDVNGAASHGYGVHLGYTPLPYLGAEIGIDRLGDDYRSGYKTTYDTVSFKVKPRYQFATFTMYGNLGFHVFNGEADIDAQFVYGLGAETYLHQRATIGAEYNFYKIGVSDIEALTVKLSYLF</sequence>
<dbReference type="InterPro" id="IPR027385">
    <property type="entry name" value="Beta-barrel_OMP"/>
</dbReference>
<evidence type="ECO:0000256" key="1">
    <source>
        <dbReference type="ARBA" id="ARBA00022729"/>
    </source>
</evidence>
<feature type="chain" id="PRO_5047211338" evidence="2">
    <location>
        <begin position="28"/>
        <end position="159"/>
    </location>
</feature>
<organism evidence="4 5">
    <name type="scientific">Vibrio ulleungensis</name>
    <dbReference type="NCBI Taxonomy" id="2807619"/>
    <lineage>
        <taxon>Bacteria</taxon>
        <taxon>Pseudomonadati</taxon>
        <taxon>Pseudomonadota</taxon>
        <taxon>Gammaproteobacteria</taxon>
        <taxon>Vibrionales</taxon>
        <taxon>Vibrionaceae</taxon>
        <taxon>Vibrio</taxon>
    </lineage>
</organism>
<feature type="domain" description="Outer membrane protein beta-barrel" evidence="3">
    <location>
        <begin position="32"/>
        <end position="159"/>
    </location>
</feature>
<proteinExistence type="predicted"/>
<dbReference type="Pfam" id="PF13505">
    <property type="entry name" value="OMP_b-brl"/>
    <property type="match status" value="1"/>
</dbReference>
<dbReference type="Proteomes" id="UP000809621">
    <property type="component" value="Unassembled WGS sequence"/>
</dbReference>
<evidence type="ECO:0000259" key="3">
    <source>
        <dbReference type="Pfam" id="PF13505"/>
    </source>
</evidence>
<dbReference type="SUPFAM" id="SSF56925">
    <property type="entry name" value="OMPA-like"/>
    <property type="match status" value="1"/>
</dbReference>
<evidence type="ECO:0000313" key="5">
    <source>
        <dbReference type="Proteomes" id="UP000809621"/>
    </source>
</evidence>
<dbReference type="Gene3D" id="2.40.160.20">
    <property type="match status" value="1"/>
</dbReference>
<keyword evidence="1 2" id="KW-0732">Signal</keyword>
<keyword evidence="5" id="KW-1185">Reference proteome</keyword>
<gene>
    <name evidence="4" type="ORF">JQC93_03165</name>
</gene>